<dbReference type="InterPro" id="IPR011604">
    <property type="entry name" value="PDDEXK-like_dom_sf"/>
</dbReference>
<evidence type="ECO:0000256" key="13">
    <source>
        <dbReference type="ARBA" id="ARBA00048988"/>
    </source>
</evidence>
<evidence type="ECO:0000256" key="11">
    <source>
        <dbReference type="ARBA" id="ARBA00034617"/>
    </source>
</evidence>
<dbReference type="EC" id="5.6.2.4" evidence="12"/>
<evidence type="ECO:0000256" key="12">
    <source>
        <dbReference type="ARBA" id="ARBA00034808"/>
    </source>
</evidence>
<keyword evidence="6" id="KW-0269">Exonuclease</keyword>
<keyword evidence="1" id="KW-0540">Nuclease</keyword>
<dbReference type="Gene3D" id="3.30.160.800">
    <property type="match status" value="1"/>
</dbReference>
<dbReference type="InterPro" id="IPR000212">
    <property type="entry name" value="DNA_helicase_UvrD/REP"/>
</dbReference>
<evidence type="ECO:0000259" key="14">
    <source>
        <dbReference type="PROSITE" id="PS51198"/>
    </source>
</evidence>
<evidence type="ECO:0000256" key="1">
    <source>
        <dbReference type="ARBA" id="ARBA00022722"/>
    </source>
</evidence>
<evidence type="ECO:0000313" key="16">
    <source>
        <dbReference type="EMBL" id="VAX23600.1"/>
    </source>
</evidence>
<dbReference type="InterPro" id="IPR011335">
    <property type="entry name" value="Restrct_endonuc-II-like"/>
</dbReference>
<keyword evidence="5" id="KW-0347">Helicase</keyword>
<dbReference type="SUPFAM" id="SSF52540">
    <property type="entry name" value="P-loop containing nucleoside triphosphate hydrolases"/>
    <property type="match status" value="1"/>
</dbReference>
<evidence type="ECO:0000256" key="3">
    <source>
        <dbReference type="ARBA" id="ARBA00022763"/>
    </source>
</evidence>
<dbReference type="GO" id="GO:0009338">
    <property type="term" value="C:exodeoxyribonuclease V complex"/>
    <property type="evidence" value="ECO:0007669"/>
    <property type="project" value="TreeGrafter"/>
</dbReference>
<dbReference type="AlphaFoldDB" id="A0A3B1CLT3"/>
<evidence type="ECO:0000256" key="10">
    <source>
        <dbReference type="ARBA" id="ARBA00023235"/>
    </source>
</evidence>
<comment type="catalytic activity">
    <reaction evidence="13">
        <text>ATP + H2O = ADP + phosphate + H(+)</text>
        <dbReference type="Rhea" id="RHEA:13065"/>
        <dbReference type="ChEBI" id="CHEBI:15377"/>
        <dbReference type="ChEBI" id="CHEBI:15378"/>
        <dbReference type="ChEBI" id="CHEBI:30616"/>
        <dbReference type="ChEBI" id="CHEBI:43474"/>
        <dbReference type="ChEBI" id="CHEBI:456216"/>
        <dbReference type="EC" id="5.6.2.4"/>
    </reaction>
</comment>
<dbReference type="Gene3D" id="1.10.486.10">
    <property type="entry name" value="PCRA, domain 4"/>
    <property type="match status" value="1"/>
</dbReference>
<dbReference type="Pfam" id="PF13361">
    <property type="entry name" value="UvrD_C"/>
    <property type="match status" value="1"/>
</dbReference>
<evidence type="ECO:0000256" key="6">
    <source>
        <dbReference type="ARBA" id="ARBA00022839"/>
    </source>
</evidence>
<dbReference type="GO" id="GO:0004527">
    <property type="term" value="F:exonuclease activity"/>
    <property type="evidence" value="ECO:0007669"/>
    <property type="project" value="UniProtKB-KW"/>
</dbReference>
<keyword evidence="10" id="KW-0413">Isomerase</keyword>
<dbReference type="InterPro" id="IPR038726">
    <property type="entry name" value="PDDEXK_AddAB-type"/>
</dbReference>
<dbReference type="GO" id="GO:0043138">
    <property type="term" value="F:3'-5' DNA helicase activity"/>
    <property type="evidence" value="ECO:0007669"/>
    <property type="project" value="UniProtKB-EC"/>
</dbReference>
<dbReference type="Pfam" id="PF12705">
    <property type="entry name" value="PDDEXK_1"/>
    <property type="match status" value="1"/>
</dbReference>
<dbReference type="Pfam" id="PF00580">
    <property type="entry name" value="UvrD-helicase"/>
    <property type="match status" value="1"/>
</dbReference>
<dbReference type="GO" id="GO:0000725">
    <property type="term" value="P:recombinational repair"/>
    <property type="evidence" value="ECO:0007669"/>
    <property type="project" value="TreeGrafter"/>
</dbReference>
<gene>
    <name evidence="16" type="ORF">MNBD_NITROSPINAE01-371</name>
</gene>
<dbReference type="SUPFAM" id="SSF52980">
    <property type="entry name" value="Restriction endonuclease-like"/>
    <property type="match status" value="1"/>
</dbReference>
<dbReference type="PANTHER" id="PTHR11070">
    <property type="entry name" value="UVRD / RECB / PCRA DNA HELICASE FAMILY MEMBER"/>
    <property type="match status" value="1"/>
</dbReference>
<comment type="catalytic activity">
    <reaction evidence="11">
        <text>Couples ATP hydrolysis with the unwinding of duplex DNA by translocating in the 3'-5' direction.</text>
        <dbReference type="EC" id="5.6.2.4"/>
    </reaction>
</comment>
<dbReference type="PROSITE" id="PS51198">
    <property type="entry name" value="UVRD_HELICASE_ATP_BIND"/>
    <property type="match status" value="1"/>
</dbReference>
<organism evidence="16">
    <name type="scientific">hydrothermal vent metagenome</name>
    <dbReference type="NCBI Taxonomy" id="652676"/>
    <lineage>
        <taxon>unclassified sequences</taxon>
        <taxon>metagenomes</taxon>
        <taxon>ecological metagenomes</taxon>
    </lineage>
</organism>
<dbReference type="PANTHER" id="PTHR11070:SF23">
    <property type="entry name" value="RECBCD ENZYME SUBUNIT RECB"/>
    <property type="match status" value="1"/>
</dbReference>
<accession>A0A3B1CLT3</accession>
<dbReference type="Gene3D" id="3.40.50.300">
    <property type="entry name" value="P-loop containing nucleotide triphosphate hydrolases"/>
    <property type="match status" value="3"/>
</dbReference>
<proteinExistence type="predicted"/>
<evidence type="ECO:0000256" key="9">
    <source>
        <dbReference type="ARBA" id="ARBA00023204"/>
    </source>
</evidence>
<evidence type="ECO:0000256" key="5">
    <source>
        <dbReference type="ARBA" id="ARBA00022806"/>
    </source>
</evidence>
<keyword evidence="4" id="KW-0378">Hydrolase</keyword>
<evidence type="ECO:0000259" key="15">
    <source>
        <dbReference type="PROSITE" id="PS51217"/>
    </source>
</evidence>
<keyword evidence="3" id="KW-0227">DNA damage</keyword>
<dbReference type="InterPro" id="IPR014017">
    <property type="entry name" value="DNA_helicase_UvrD-like_C"/>
</dbReference>
<sequence length="1174" mass="130343">MSDKTDVLEKIKACKDDIVARAGAGAGKTTALIAKYISELETPRDSGYTRIDQLLALTFTEKAADEMKRRARDKISEKIEEIKKELGDLDGSSSNIPDNTAHLSVRHQLLLSLIRQRQALEGAYISTIHSFCARTLHENPISAGVDPSFTVMGAVDASSLLDTVTSRVILDRLKKRDSATANLVRDMGFESAGFGTGLIKQITMLIPLIRAGSKAPHTLLQEYEKELAKNGEGINDAVVELLMVLPELQAGGKKENTTASIIEEAIGTKSFEEITPQSSNALLEGGPSLEKAVKGRTNPSQEIIELAERTAKLMKKVGGYAIEINVADSTRAFLNLIHDVLKKYDAEKNKKSALDYDDLQEKTRDFLRVSADARRSYRERFVRVLVDEFQDVNDLQRDIITLLAPPGEGRLFVVGDVKQSIYGFRGADVSVFDEVAEKIVTGGGGKVELRVNRRSTPNLLEFTNKFFTSLMKGENGSFKFEPAQDGLEAYRTGAGITSNITRMTYEIENGKSNDLRLLEANTLSSTTREWVESGKHIVEGDEGQRPMRYGDVAILLRKFTNLEFYENAMRRTGVPYHVVRGRGFYNSQEIRDFINILSFLDFSGDKLGLTSVLRSPFVGISDPAIFLLLRSSDGKKREIADCILENKKLPAGIENDDREKIEAFKKQARKWRLAKERLNISELIEKILGDTGYGAVTLARDQGEQKLANLFKLIELSRAFEAGSGGFKNFVSLLKKMETSAPTEALADVTGGDDNTVKIMTAHQSKGLEFPVVLIADVGAKETATRGSAMFHQKTGMGLKYHNVKTGESYPGLFYGRAKDARKTAEEEELKRLLYVAMTRARDSLVLSGSGNGTWAKWIDEITASERFNIDSITCSKFPSIKSPQTKTTPEVARKILKDKAPITTKEVKKDKQHTPSLSLSVTELASFRQCPRLYYYQSVMEISARPPSPPGTAGGVMSHTVLGSQVHAFLEKIPLGEGNVAGQIVDGVEKEFSSFSSGDRKKIADNIKRAFLKAPLRTLAKPTDIKIMRETPLVIKLAEPKFSLLARGTTDILWIEGKNVTLVDYKYSKRPTSEARYFFQLKLYALGLMLSSDNVETIETSIVYLEERKNPTSFMTIMRMDIADIRKQTVTVAKHIAKLLGKPEKDWPTIDASLCESYHCPFRSKCHQNKKSA</sequence>
<keyword evidence="9" id="KW-0234">DNA repair</keyword>
<evidence type="ECO:0000256" key="2">
    <source>
        <dbReference type="ARBA" id="ARBA00022741"/>
    </source>
</evidence>
<evidence type="ECO:0000256" key="4">
    <source>
        <dbReference type="ARBA" id="ARBA00022801"/>
    </source>
</evidence>
<evidence type="ECO:0000256" key="7">
    <source>
        <dbReference type="ARBA" id="ARBA00022840"/>
    </source>
</evidence>
<dbReference type="GO" id="GO:0005829">
    <property type="term" value="C:cytosol"/>
    <property type="evidence" value="ECO:0007669"/>
    <property type="project" value="TreeGrafter"/>
</dbReference>
<feature type="domain" description="UvrD-like helicase C-terminal" evidence="15">
    <location>
        <begin position="457"/>
        <end position="767"/>
    </location>
</feature>
<name>A0A3B1CLT3_9ZZZZ</name>
<dbReference type="InterPro" id="IPR027417">
    <property type="entry name" value="P-loop_NTPase"/>
</dbReference>
<protein>
    <recommendedName>
        <fullName evidence="12">DNA 3'-5' helicase</fullName>
        <ecNumber evidence="12">5.6.2.4</ecNumber>
    </recommendedName>
</protein>
<keyword evidence="8" id="KW-0238">DNA-binding</keyword>
<dbReference type="InterPro" id="IPR014016">
    <property type="entry name" value="UvrD-like_ATP-bd"/>
</dbReference>
<dbReference type="GO" id="GO:0005524">
    <property type="term" value="F:ATP binding"/>
    <property type="evidence" value="ECO:0007669"/>
    <property type="project" value="UniProtKB-KW"/>
</dbReference>
<reference evidence="16" key="1">
    <citation type="submission" date="2018-06" db="EMBL/GenBank/DDBJ databases">
        <authorList>
            <person name="Zhirakovskaya E."/>
        </authorList>
    </citation>
    <scope>NUCLEOTIDE SEQUENCE</scope>
</reference>
<evidence type="ECO:0000256" key="8">
    <source>
        <dbReference type="ARBA" id="ARBA00023125"/>
    </source>
</evidence>
<keyword evidence="7" id="KW-0067">ATP-binding</keyword>
<dbReference type="Gene3D" id="3.90.320.10">
    <property type="match status" value="1"/>
</dbReference>
<keyword evidence="2" id="KW-0547">Nucleotide-binding</keyword>
<dbReference type="EMBL" id="UOGC01000152">
    <property type="protein sequence ID" value="VAX23600.1"/>
    <property type="molecule type" value="Genomic_DNA"/>
</dbReference>
<feature type="domain" description="UvrD-like helicase ATP-binding" evidence="14">
    <location>
        <begin position="1"/>
        <end position="456"/>
    </location>
</feature>
<dbReference type="PROSITE" id="PS51217">
    <property type="entry name" value="UVRD_HELICASE_CTER"/>
    <property type="match status" value="1"/>
</dbReference>
<dbReference type="GO" id="GO:0003677">
    <property type="term" value="F:DNA binding"/>
    <property type="evidence" value="ECO:0007669"/>
    <property type="project" value="UniProtKB-KW"/>
</dbReference>